<keyword evidence="5" id="KW-1185">Reference proteome</keyword>
<reference evidence="4 5" key="1">
    <citation type="journal article" date="2016" name="Proc. Natl. Acad. Sci. U.S.A.">
        <title>Comparative genomics of biotechnologically important yeasts.</title>
        <authorList>
            <person name="Riley R."/>
            <person name="Haridas S."/>
            <person name="Wolfe K.H."/>
            <person name="Lopes M.R."/>
            <person name="Hittinger C.T."/>
            <person name="Goeker M."/>
            <person name="Salamov A.A."/>
            <person name="Wisecaver J.H."/>
            <person name="Long T.M."/>
            <person name="Calvey C.H."/>
            <person name="Aerts A.L."/>
            <person name="Barry K.W."/>
            <person name="Choi C."/>
            <person name="Clum A."/>
            <person name="Coughlan A.Y."/>
            <person name="Deshpande S."/>
            <person name="Douglass A.P."/>
            <person name="Hanson S.J."/>
            <person name="Klenk H.-P."/>
            <person name="LaButti K.M."/>
            <person name="Lapidus A."/>
            <person name="Lindquist E.A."/>
            <person name="Lipzen A.M."/>
            <person name="Meier-Kolthoff J.P."/>
            <person name="Ohm R.A."/>
            <person name="Otillar R.P."/>
            <person name="Pangilinan J.L."/>
            <person name="Peng Y."/>
            <person name="Rokas A."/>
            <person name="Rosa C.A."/>
            <person name="Scheuner C."/>
            <person name="Sibirny A.A."/>
            <person name="Slot J.C."/>
            <person name="Stielow J.B."/>
            <person name="Sun H."/>
            <person name="Kurtzman C.P."/>
            <person name="Blackwell M."/>
            <person name="Grigoriev I.V."/>
            <person name="Jeffries T.W."/>
        </authorList>
    </citation>
    <scope>NUCLEOTIDE SEQUENCE [LARGE SCALE GENOMIC DNA]</scope>
    <source>
        <strain evidence="5">ATCC 58044 / CBS 1984 / NCYC 433 / NRRL Y-366-8</strain>
    </source>
</reference>
<dbReference type="EMBL" id="KV454211">
    <property type="protein sequence ID" value="ODQ59371.1"/>
    <property type="molecule type" value="Genomic_DNA"/>
</dbReference>
<proteinExistence type="predicted"/>
<evidence type="ECO:0000259" key="3">
    <source>
        <dbReference type="PROSITE" id="PS50829"/>
    </source>
</evidence>
<feature type="compositionally biased region" description="Acidic residues" evidence="2">
    <location>
        <begin position="22"/>
        <end position="40"/>
    </location>
</feature>
<feature type="region of interest" description="Disordered" evidence="2">
    <location>
        <begin position="300"/>
        <end position="326"/>
    </location>
</feature>
<dbReference type="SMART" id="SM00444">
    <property type="entry name" value="GYF"/>
    <property type="match status" value="1"/>
</dbReference>
<evidence type="ECO:0000256" key="1">
    <source>
        <dbReference type="SAM" id="Coils"/>
    </source>
</evidence>
<dbReference type="Gene3D" id="3.30.1490.40">
    <property type="match status" value="1"/>
</dbReference>
<feature type="region of interest" description="Disordered" evidence="2">
    <location>
        <begin position="1"/>
        <end position="74"/>
    </location>
</feature>
<dbReference type="Pfam" id="PF02213">
    <property type="entry name" value="GYF"/>
    <property type="match status" value="1"/>
</dbReference>
<feature type="compositionally biased region" description="Basic residues" evidence="2">
    <location>
        <begin position="240"/>
        <end position="249"/>
    </location>
</feature>
<dbReference type="SUPFAM" id="SSF55277">
    <property type="entry name" value="GYF domain"/>
    <property type="match status" value="1"/>
</dbReference>
<dbReference type="PANTHER" id="PTHR13138:SF3">
    <property type="entry name" value="CD2 ANTIGEN CYTOPLASMIC TAIL-BINDING PROTEIN 2"/>
    <property type="match status" value="1"/>
</dbReference>
<evidence type="ECO:0000313" key="4">
    <source>
        <dbReference type="EMBL" id="ODQ59371.1"/>
    </source>
</evidence>
<feature type="compositionally biased region" description="Acidic residues" evidence="2">
    <location>
        <begin position="49"/>
        <end position="66"/>
    </location>
</feature>
<feature type="region of interest" description="Disordered" evidence="2">
    <location>
        <begin position="91"/>
        <end position="182"/>
    </location>
</feature>
<feature type="compositionally biased region" description="Acidic residues" evidence="2">
    <location>
        <begin position="103"/>
        <end position="116"/>
    </location>
</feature>
<dbReference type="AlphaFoldDB" id="A0A1E3P1N8"/>
<name>A0A1E3P1N8_WICAA</name>
<dbReference type="InterPro" id="IPR035445">
    <property type="entry name" value="GYF-like_dom_sf"/>
</dbReference>
<dbReference type="InterPro" id="IPR039905">
    <property type="entry name" value="CD2BP2/Lin1"/>
</dbReference>
<feature type="region of interest" description="Disordered" evidence="2">
    <location>
        <begin position="230"/>
        <end position="262"/>
    </location>
</feature>
<dbReference type="GO" id="GO:0005682">
    <property type="term" value="C:U5 snRNP"/>
    <property type="evidence" value="ECO:0007669"/>
    <property type="project" value="InterPro"/>
</dbReference>
<protein>
    <recommendedName>
        <fullName evidence="3">GYF domain-containing protein</fullName>
    </recommendedName>
</protein>
<dbReference type="GeneID" id="30203705"/>
<dbReference type="STRING" id="683960.A0A1E3P1N8"/>
<evidence type="ECO:0000256" key="2">
    <source>
        <dbReference type="SAM" id="MobiDB-lite"/>
    </source>
</evidence>
<keyword evidence="1" id="KW-0175">Coiled coil</keyword>
<gene>
    <name evidence="4" type="ORF">WICANDRAFT_94699</name>
</gene>
<sequence length="378" mass="44222">MSNEYVLDESNPLRLKRAKIDQDDEEEDYNDDSSDEDYEGDGAAKLDDEKDDSDSDMFASDGEDEKEATTAKIKKPKVEFLDVKQFEKELNVGQDELKLKSQEDEDESFDEEEEEEQLKADQEYYIDQENVSSSKRPPRKKPKLDGFNLKQEQSEGRFDVDGNFIRAGDDDSGEEEDNKWLSGVKKKDIKEAKLAQEKREKLQKERRRNKEALSTEELLFSLINSLQPVESPMEALQRLNKGKPKKKSKKQEPTKEEKEIEEVRKSTVIKITEYCESLLESGISDVYELEKEDLMQKYKEESGKQYVRPKTQDEEPNQTPENHVSKQWEFRWVGDDKVHGPYGAREMDYWKGNYFQDKVDVRELGQSDFVHITQVSRF</sequence>
<feature type="domain" description="GYF" evidence="3">
    <location>
        <begin position="325"/>
        <end position="378"/>
    </location>
</feature>
<dbReference type="PANTHER" id="PTHR13138">
    <property type="entry name" value="PROTEIN LIN1"/>
    <property type="match status" value="1"/>
</dbReference>
<feature type="compositionally biased region" description="Basic and acidic residues" evidence="2">
    <location>
        <begin position="91"/>
        <end position="102"/>
    </location>
</feature>
<accession>A0A1E3P1N8</accession>
<feature type="coiled-coil region" evidence="1">
    <location>
        <begin position="185"/>
        <end position="215"/>
    </location>
</feature>
<dbReference type="PROSITE" id="PS50829">
    <property type="entry name" value="GYF"/>
    <property type="match status" value="1"/>
</dbReference>
<dbReference type="Proteomes" id="UP000094112">
    <property type="component" value="Unassembled WGS sequence"/>
</dbReference>
<organism evidence="4 5">
    <name type="scientific">Wickerhamomyces anomalus (strain ATCC 58044 / CBS 1984 / NCYC 433 / NRRL Y-366-8)</name>
    <name type="common">Yeast</name>
    <name type="synonym">Hansenula anomala</name>
    <dbReference type="NCBI Taxonomy" id="683960"/>
    <lineage>
        <taxon>Eukaryota</taxon>
        <taxon>Fungi</taxon>
        <taxon>Dikarya</taxon>
        <taxon>Ascomycota</taxon>
        <taxon>Saccharomycotina</taxon>
        <taxon>Saccharomycetes</taxon>
        <taxon>Phaffomycetales</taxon>
        <taxon>Wickerhamomycetaceae</taxon>
        <taxon>Wickerhamomyces</taxon>
    </lineage>
</organism>
<dbReference type="OrthoDB" id="331341at2759"/>
<feature type="compositionally biased region" description="Basic and acidic residues" evidence="2">
    <location>
        <begin position="250"/>
        <end position="262"/>
    </location>
</feature>
<dbReference type="InterPro" id="IPR003169">
    <property type="entry name" value="GYF"/>
</dbReference>
<dbReference type="RefSeq" id="XP_019038578.1">
    <property type="nucleotide sequence ID" value="XM_019186459.1"/>
</dbReference>
<evidence type="ECO:0000313" key="5">
    <source>
        <dbReference type="Proteomes" id="UP000094112"/>
    </source>
</evidence>